<evidence type="ECO:0000256" key="1">
    <source>
        <dbReference type="SAM" id="MobiDB-lite"/>
    </source>
</evidence>
<keyword evidence="3" id="KW-1185">Reference proteome</keyword>
<dbReference type="RefSeq" id="WP_317836125.1">
    <property type="nucleotide sequence ID" value="NZ_CP136920.1"/>
</dbReference>
<dbReference type="AlphaFoldDB" id="A0AAQ3LD74"/>
<protein>
    <submittedName>
        <fullName evidence="2">Uncharacterized protein</fullName>
    </submittedName>
</protein>
<evidence type="ECO:0000313" key="2">
    <source>
        <dbReference type="EMBL" id="WOO43565.1"/>
    </source>
</evidence>
<feature type="region of interest" description="Disordered" evidence="1">
    <location>
        <begin position="993"/>
        <end position="1012"/>
    </location>
</feature>
<gene>
    <name evidence="2" type="ORF">RZN69_10745</name>
</gene>
<proteinExistence type="predicted"/>
<sequence length="1232" mass="135169">MNRQKSGFALIVALALMGFIFLLLMSLSAFVNIEKASVSTDRKLMEARQNALLGLEVALGKLQMAAGPDQRATATADVVYDFDLSNHDAVNNKWLGVWSSKSDINDPLDVTVGLDQREPIWLVSGEGDKPDAPASGGSYSALLSSGDAVEIVSGNRGSSLKRDSIIVRKDAIADEGNFAYWISDEGVKAKITVTDELVGSLDEELISARVSTAQSVMPSLVEDQNKEKPYASNAWNSSLAKESLSKAQSMDSLAMAMAEMDSNLGDTDDSLYENFHDFTAVGKSLLTDMKGGGFRKDLTIAFGDDATFNTFKIAQQNDGNAQLFLPKDSSDVYDPGGPLWEQLYNYSTQYPNDSNEMQFRTPTNEDPGFFPVISRFQWAISVLAIPLDTGGVEFMLPPTPGSPDPTQHNIYGFYFPTLTLWNPYNVDMKISQNLYFETSFLGITIRRDTAKSSWSDDRLFGQNSGTLFLSVAGESVVVNEFADLEGRPNSVKVMRFTIPPLTIPAGESVVLGSIRNTLAKANENNYLVPIDYSPDAVRGFYSRATVNLSGGNANERFGQGLNTLKNYLFVPTGNHSSGAEYANGMANLYSSSDFERQSRILSNDMGSYYAAGDEPKSFRKQQGIKVVTRSQLPELFPNTEIDDPIPSVETNDFEYSEAYHFYDFPGRSSSNNQNNVAGNYDLEGMIMPRLGQTATLVFPGAPVSGGGQDRIPIYSQANIRAVNSVRPPTENGSAEFAGGIFGGTANLSLKNPLYVEHRNPNNEDQYFSKGFLDQSSRGSTGYDYRSADDGEEGSLISVLFDVPRDGAPILSIGDLSHGSFFKLPDDEEGLMWDGLWGSRGVTQNLAPTYAIGNSYADFLIPLDATKINFSDDDWNNLNSSDGDLAGAHYDYSYLLNDALWDGFYFSGLPDGWDPLGNRKIPNSRLKAFEPSEYSAAVANDFDDALSQLYVDGGFNVNSTSVEAWTALLSSFRGLDIPDVEPDASDELHTYARSLNPSPGVSENRAIDSDSDSGLDENEIYAAYRRLTDEEIVNLAEGIVDGIRERRKYARESGKAYPFLTLAEFVNRSIDSSDKGDPDRVNFTYSGVIQASIDDSDINDVIEVENFDLDGRLGRAYFPENLEMLEKQNIQSGAPGYLMQADVLSRIGSVLTTRSDTFKIRAYGDVKDFTGQRVVARAYCEATVQRMPDWVNNENGSSPAINAYDQPVSGSVQELLGRQFVIVDFTWLDESEI</sequence>
<organism evidence="2 3">
    <name type="scientific">Rubellicoccus peritrichatus</name>
    <dbReference type="NCBI Taxonomy" id="3080537"/>
    <lineage>
        <taxon>Bacteria</taxon>
        <taxon>Pseudomonadati</taxon>
        <taxon>Verrucomicrobiota</taxon>
        <taxon>Opitutia</taxon>
        <taxon>Puniceicoccales</taxon>
        <taxon>Cerasicoccaceae</taxon>
        <taxon>Rubellicoccus</taxon>
    </lineage>
</organism>
<dbReference type="EMBL" id="CP136920">
    <property type="protein sequence ID" value="WOO43565.1"/>
    <property type="molecule type" value="Genomic_DNA"/>
</dbReference>
<dbReference type="KEGG" id="puo:RZN69_10745"/>
<name>A0AAQ3LD74_9BACT</name>
<evidence type="ECO:0000313" key="3">
    <source>
        <dbReference type="Proteomes" id="UP001304300"/>
    </source>
</evidence>
<reference evidence="2 3" key="1">
    <citation type="submission" date="2023-10" db="EMBL/GenBank/DDBJ databases">
        <title>Rubellicoccus peritrichatus gen. nov., sp. nov., isolated from an algae of coral reef tank.</title>
        <authorList>
            <person name="Luo J."/>
        </authorList>
    </citation>
    <scope>NUCLEOTIDE SEQUENCE [LARGE SCALE GENOMIC DNA]</scope>
    <source>
        <strain evidence="2 3">CR14</strain>
    </source>
</reference>
<accession>A0AAQ3LD74</accession>
<dbReference type="Proteomes" id="UP001304300">
    <property type="component" value="Chromosome"/>
</dbReference>